<evidence type="ECO:0000259" key="5">
    <source>
        <dbReference type="PROSITE" id="PS50177"/>
    </source>
</evidence>
<reference evidence="6" key="1">
    <citation type="submission" date="2021-03" db="EMBL/GenBank/DDBJ databases">
        <authorList>
            <person name="Li Z."/>
            <person name="Yang C."/>
        </authorList>
    </citation>
    <scope>NUCLEOTIDE SEQUENCE</scope>
    <source>
        <strain evidence="6">Dzin_1.0</strain>
        <tissue evidence="6">Leaf</tissue>
    </source>
</reference>
<dbReference type="AlphaFoldDB" id="A0A9D5HUD0"/>
<comment type="caution">
    <text evidence="6">The sequence shown here is derived from an EMBL/GenBank/DDBJ whole genome shotgun (WGS) entry which is preliminary data.</text>
</comment>
<feature type="region of interest" description="Disordered" evidence="3">
    <location>
        <begin position="379"/>
        <end position="477"/>
    </location>
</feature>
<feature type="compositionally biased region" description="Polar residues" evidence="3">
    <location>
        <begin position="146"/>
        <end position="157"/>
    </location>
</feature>
<feature type="compositionally biased region" description="Gly residues" evidence="3">
    <location>
        <begin position="426"/>
        <end position="442"/>
    </location>
</feature>
<dbReference type="InterPro" id="IPR002075">
    <property type="entry name" value="NTF2_dom"/>
</dbReference>
<dbReference type="PROSITE" id="PS50177">
    <property type="entry name" value="NTF2_DOMAIN"/>
    <property type="match status" value="1"/>
</dbReference>
<proteinExistence type="predicted"/>
<evidence type="ECO:0000256" key="3">
    <source>
        <dbReference type="SAM" id="MobiDB-lite"/>
    </source>
</evidence>
<feature type="compositionally biased region" description="Gly residues" evidence="3">
    <location>
        <begin position="382"/>
        <end position="416"/>
    </location>
</feature>
<feature type="compositionally biased region" description="Pro residues" evidence="3">
    <location>
        <begin position="258"/>
        <end position="277"/>
    </location>
</feature>
<name>A0A9D5HUD0_9LILI</name>
<sequence length="477" mass="51279">MASQSAAPAGSPPSPQVVGNAFVQQYYHILHQSPELVYRFYQDGSKLGRPEPHGAMSCITTMDAINEKIQSMDYGEYRAEIKTVDSQDSLNGGVLVLVTGYLTGKDNVKRDFTQSFFLATQDKGYFVLNDIFRYVDEVDGANDLQGSQNIANGTGSLHSDEKESLMPQEESVTGDAVSPLEEEEVVDEAEVYNPLDNEGSWVEEEPPVDDVIDEGPNNSQIEVMDTSHATFQEEVPKKSYASIVKVPASLTAPTPTLRQPPPSMERQPTPIPTPPPSVEITTAGSNTTETSSNQEAEADGHSIYIKSLPLNATNAQLEEEFKKFGPIKLNGIQVRSHKQQGFCFGFVEFEVASAVQRAIEASPITIGGRLAYVEEKRPTGSRVGGRGRFAPGRGGGFRNEGMRGRGSYGGGRGYGRGDYNNRTDYGGRGGGRGVSSGRGGEVGYQRVDHMGSSGARGGRSGPLTSPRGVTPRVSAPA</sequence>
<dbReference type="SUPFAM" id="SSF54928">
    <property type="entry name" value="RNA-binding domain, RBD"/>
    <property type="match status" value="1"/>
</dbReference>
<dbReference type="SUPFAM" id="SSF54427">
    <property type="entry name" value="NTF2-like"/>
    <property type="match status" value="1"/>
</dbReference>
<dbReference type="CDD" id="cd00590">
    <property type="entry name" value="RRM_SF"/>
    <property type="match status" value="1"/>
</dbReference>
<dbReference type="Gene3D" id="3.10.450.50">
    <property type="match status" value="1"/>
</dbReference>
<dbReference type="Pfam" id="PF02136">
    <property type="entry name" value="NTF2"/>
    <property type="match status" value="1"/>
</dbReference>
<dbReference type="GO" id="GO:0003729">
    <property type="term" value="F:mRNA binding"/>
    <property type="evidence" value="ECO:0007669"/>
    <property type="project" value="TreeGrafter"/>
</dbReference>
<dbReference type="InterPro" id="IPR035979">
    <property type="entry name" value="RBD_domain_sf"/>
</dbReference>
<dbReference type="Gene3D" id="3.30.70.330">
    <property type="match status" value="1"/>
</dbReference>
<feature type="compositionally biased region" description="Polar residues" evidence="3">
    <location>
        <begin position="279"/>
        <end position="295"/>
    </location>
</feature>
<reference evidence="6" key="2">
    <citation type="journal article" date="2022" name="Hortic Res">
        <title>The genome of Dioscorea zingiberensis sheds light on the biosynthesis, origin and evolution of the medicinally important diosgenin saponins.</title>
        <authorList>
            <person name="Li Y."/>
            <person name="Tan C."/>
            <person name="Li Z."/>
            <person name="Guo J."/>
            <person name="Li S."/>
            <person name="Chen X."/>
            <person name="Wang C."/>
            <person name="Dai X."/>
            <person name="Yang H."/>
            <person name="Song W."/>
            <person name="Hou L."/>
            <person name="Xu J."/>
            <person name="Tong Z."/>
            <person name="Xu A."/>
            <person name="Yuan X."/>
            <person name="Wang W."/>
            <person name="Yang Q."/>
            <person name="Chen L."/>
            <person name="Sun Z."/>
            <person name="Wang K."/>
            <person name="Pan B."/>
            <person name="Chen J."/>
            <person name="Bao Y."/>
            <person name="Liu F."/>
            <person name="Qi X."/>
            <person name="Gang D.R."/>
            <person name="Wen J."/>
            <person name="Li J."/>
        </authorList>
    </citation>
    <scope>NUCLEOTIDE SEQUENCE</scope>
    <source>
        <strain evidence="6">Dzin_1.0</strain>
    </source>
</reference>
<dbReference type="PROSITE" id="PS50102">
    <property type="entry name" value="RRM"/>
    <property type="match status" value="1"/>
</dbReference>
<dbReference type="CDD" id="cd00780">
    <property type="entry name" value="NTF2"/>
    <property type="match status" value="1"/>
</dbReference>
<dbReference type="OrthoDB" id="339151at2759"/>
<dbReference type="InterPro" id="IPR032710">
    <property type="entry name" value="NTF2-like_dom_sf"/>
</dbReference>
<dbReference type="InterPro" id="IPR018222">
    <property type="entry name" value="Nuclear_transport_factor_2_euk"/>
</dbReference>
<dbReference type="InterPro" id="IPR012677">
    <property type="entry name" value="Nucleotide-bd_a/b_plait_sf"/>
</dbReference>
<dbReference type="PANTHER" id="PTHR10693">
    <property type="entry name" value="RAS GTPASE-ACTIVATING PROTEIN-BINDING PROTEIN"/>
    <property type="match status" value="1"/>
</dbReference>
<gene>
    <name evidence="6" type="ORF">J5N97_007262</name>
</gene>
<dbReference type="InterPro" id="IPR000504">
    <property type="entry name" value="RRM_dom"/>
</dbReference>
<dbReference type="Proteomes" id="UP001085076">
    <property type="component" value="Miscellaneous, Linkage group lg01"/>
</dbReference>
<organism evidence="6 7">
    <name type="scientific">Dioscorea zingiberensis</name>
    <dbReference type="NCBI Taxonomy" id="325984"/>
    <lineage>
        <taxon>Eukaryota</taxon>
        <taxon>Viridiplantae</taxon>
        <taxon>Streptophyta</taxon>
        <taxon>Embryophyta</taxon>
        <taxon>Tracheophyta</taxon>
        <taxon>Spermatophyta</taxon>
        <taxon>Magnoliopsida</taxon>
        <taxon>Liliopsida</taxon>
        <taxon>Dioscoreales</taxon>
        <taxon>Dioscoreaceae</taxon>
        <taxon>Dioscorea</taxon>
    </lineage>
</organism>
<feature type="region of interest" description="Disordered" evidence="3">
    <location>
        <begin position="146"/>
        <end position="179"/>
    </location>
</feature>
<dbReference type="GO" id="GO:1990904">
    <property type="term" value="C:ribonucleoprotein complex"/>
    <property type="evidence" value="ECO:0007669"/>
    <property type="project" value="TreeGrafter"/>
</dbReference>
<evidence type="ECO:0000313" key="7">
    <source>
        <dbReference type="Proteomes" id="UP001085076"/>
    </source>
</evidence>
<dbReference type="Pfam" id="PF00076">
    <property type="entry name" value="RRM_1"/>
    <property type="match status" value="1"/>
</dbReference>
<keyword evidence="1 2" id="KW-0694">RNA-binding</keyword>
<evidence type="ECO:0000256" key="2">
    <source>
        <dbReference type="PROSITE-ProRule" id="PRU00176"/>
    </source>
</evidence>
<dbReference type="SMART" id="SM00360">
    <property type="entry name" value="RRM"/>
    <property type="match status" value="1"/>
</dbReference>
<dbReference type="FunFam" id="3.10.450.50:FF:000003">
    <property type="entry name" value="Nuclear transport factor 2 family protein"/>
    <property type="match status" value="1"/>
</dbReference>
<keyword evidence="7" id="KW-1185">Reference proteome</keyword>
<evidence type="ECO:0000259" key="4">
    <source>
        <dbReference type="PROSITE" id="PS50102"/>
    </source>
</evidence>
<dbReference type="EMBL" id="JAGGNH010000001">
    <property type="protein sequence ID" value="KAJ0988906.1"/>
    <property type="molecule type" value="Genomic_DNA"/>
</dbReference>
<feature type="domain" description="RRM" evidence="4">
    <location>
        <begin position="301"/>
        <end position="378"/>
    </location>
</feature>
<evidence type="ECO:0000256" key="1">
    <source>
        <dbReference type="ARBA" id="ARBA00022884"/>
    </source>
</evidence>
<protein>
    <submittedName>
        <fullName evidence="6">Uncharacterized protein</fullName>
    </submittedName>
</protein>
<feature type="region of interest" description="Disordered" evidence="3">
    <location>
        <begin position="251"/>
        <end position="297"/>
    </location>
</feature>
<accession>A0A9D5HUD0</accession>
<dbReference type="PANTHER" id="PTHR10693:SF20">
    <property type="entry name" value="AT27578P"/>
    <property type="match status" value="1"/>
</dbReference>
<dbReference type="FunFam" id="3.30.70.330:FF:000589">
    <property type="entry name" value="RNA-binding protein-like"/>
    <property type="match status" value="1"/>
</dbReference>
<evidence type="ECO:0000313" key="6">
    <source>
        <dbReference type="EMBL" id="KAJ0988906.1"/>
    </source>
</evidence>
<feature type="domain" description="NTF2" evidence="5">
    <location>
        <begin position="18"/>
        <end position="134"/>
    </location>
</feature>
<dbReference type="GO" id="GO:0005829">
    <property type="term" value="C:cytosol"/>
    <property type="evidence" value="ECO:0007669"/>
    <property type="project" value="TreeGrafter"/>
</dbReference>
<dbReference type="InterPro" id="IPR039539">
    <property type="entry name" value="Ras_GTPase_bind_prot"/>
</dbReference>